<feature type="chain" id="PRO_5046319516" evidence="1">
    <location>
        <begin position="24"/>
        <end position="699"/>
    </location>
</feature>
<proteinExistence type="predicted"/>
<evidence type="ECO:0000256" key="1">
    <source>
        <dbReference type="SAM" id="SignalP"/>
    </source>
</evidence>
<accession>A0ABV6HH50</accession>
<keyword evidence="1" id="KW-0732">Signal</keyword>
<gene>
    <name evidence="2" type="ORF">ACFFI0_07730</name>
</gene>
<reference evidence="2 3" key="1">
    <citation type="submission" date="2024-09" db="EMBL/GenBank/DDBJ databases">
        <authorList>
            <person name="Sun Q."/>
            <person name="Mori K."/>
        </authorList>
    </citation>
    <scope>NUCLEOTIDE SEQUENCE [LARGE SCALE GENOMIC DNA]</scope>
    <source>
        <strain evidence="2 3">CCM 7765</strain>
    </source>
</reference>
<dbReference type="Proteomes" id="UP001589774">
    <property type="component" value="Unassembled WGS sequence"/>
</dbReference>
<comment type="caution">
    <text evidence="2">The sequence shown here is derived from an EMBL/GenBank/DDBJ whole genome shotgun (WGS) entry which is preliminary data.</text>
</comment>
<evidence type="ECO:0000313" key="3">
    <source>
        <dbReference type="Proteomes" id="UP001589774"/>
    </source>
</evidence>
<organism evidence="2 3">
    <name type="scientific">Olivibacter oleidegradans</name>
    <dbReference type="NCBI Taxonomy" id="760123"/>
    <lineage>
        <taxon>Bacteria</taxon>
        <taxon>Pseudomonadati</taxon>
        <taxon>Bacteroidota</taxon>
        <taxon>Sphingobacteriia</taxon>
        <taxon>Sphingobacteriales</taxon>
        <taxon>Sphingobacteriaceae</taxon>
        <taxon>Olivibacter</taxon>
    </lineage>
</organism>
<name>A0ABV6HH50_9SPHI</name>
<dbReference type="EMBL" id="JBHLWO010000001">
    <property type="protein sequence ID" value="MFC0318195.1"/>
    <property type="molecule type" value="Genomic_DNA"/>
</dbReference>
<feature type="signal peptide" evidence="1">
    <location>
        <begin position="1"/>
        <end position="23"/>
    </location>
</feature>
<protein>
    <submittedName>
        <fullName evidence="2">Uncharacterized protein</fullName>
    </submittedName>
</protein>
<keyword evidence="3" id="KW-1185">Reference proteome</keyword>
<evidence type="ECO:0000313" key="2">
    <source>
        <dbReference type="EMBL" id="MFC0318195.1"/>
    </source>
</evidence>
<sequence>MIHMRSCLIISLLLVYYTNTLLAQTPTVSRQKFDKKAGADLNYRNDILEIKWPAGDNRYGQVELNMQAGKPLFSRILLTKGKVSKLISSNLDPSFLLTIGKRDLVSQNGWNIFFDKVPQKPYNTHEVKLEKSDATVETIGSRTVVKISSLKADRFSGDLEITFYNGSPLFNVAAVMSTNADSSAIVYDAGLVSREPEWKSISWINTADSLQTTDMIATDTSKNVAVKYRSIAAKGKEGILTLFPAPHQYFYPLDEAFNLKFTWYGNNYRKMVDGYGIGIRQDLQGDKRFVPWFNAPPGTKQRLNFFCMLSTEDEDNAFAAIKKFTHNDAYVKLPGYKTMSSHFHNEFIMNVVLANKPIPEVPDFVTVFKRMGVDMVHLAEFHYTAHPKGPDEQRLKELHALFEQCKRLSDDRFLLLPGEEPNEFFGGHWLALFPKPVYWIMSRENGAAYSENHPSYGKIYHIGDKKDMLKLLEQEQGLAWTAHARTKGSVNTPDLYKNEDFFKSDRFMGAAWKPMPADLSSPRLGKRVLDLMDDMNNWGLKKTVIAEADLFTITPANEMYAHMNVNYLMLDSLPKFTDSWDPILNSMQKGRFFTTTGEVLMPRLTINGKHSGETITLDNSGMATIELALNWTFPMNFVEVISGDGQQVYRERIDLTKTEAFGSQVLRFKTKLEKRAWVRLEAWDVAANGAFSQSFYIAE</sequence>